<protein>
    <submittedName>
        <fullName evidence="5">Similar to NRPS-like enzyme</fullName>
    </submittedName>
</protein>
<dbReference type="Pfam" id="PF00501">
    <property type="entry name" value="AMP-binding"/>
    <property type="match status" value="1"/>
</dbReference>
<dbReference type="EMBL" id="FP929135">
    <property type="protein sequence ID" value="CBX99167.1"/>
    <property type="molecule type" value="Genomic_DNA"/>
</dbReference>
<dbReference type="PANTHER" id="PTHR43439:SF2">
    <property type="entry name" value="ENZYME, PUTATIVE (JCVI)-RELATED"/>
    <property type="match status" value="1"/>
</dbReference>
<dbReference type="Gene3D" id="3.40.50.720">
    <property type="entry name" value="NAD(P)-binding Rossmann-like Domain"/>
    <property type="match status" value="1"/>
</dbReference>
<dbReference type="SUPFAM" id="SSF51735">
    <property type="entry name" value="NAD(P)-binding Rossmann-fold domains"/>
    <property type="match status" value="1"/>
</dbReference>
<feature type="domain" description="AMP-dependent synthetase/ligase" evidence="3">
    <location>
        <begin position="31"/>
        <end position="345"/>
    </location>
</feature>
<accession>E5A6C2</accession>
<dbReference type="OMA" id="DWFESKY"/>
<dbReference type="VEuPathDB" id="FungiDB:LEMA_P084060.1"/>
<proteinExistence type="predicted"/>
<evidence type="ECO:0000313" key="5">
    <source>
        <dbReference type="EMBL" id="CBX99167.1"/>
    </source>
</evidence>
<keyword evidence="6" id="KW-1185">Reference proteome</keyword>
<dbReference type="InterPro" id="IPR036736">
    <property type="entry name" value="ACP-like_sf"/>
</dbReference>
<keyword evidence="2" id="KW-0597">Phosphoprotein</keyword>
<evidence type="ECO:0000256" key="2">
    <source>
        <dbReference type="ARBA" id="ARBA00022553"/>
    </source>
</evidence>
<dbReference type="InterPro" id="IPR036291">
    <property type="entry name" value="NAD(P)-bd_dom_sf"/>
</dbReference>
<feature type="domain" description="Thioester reductase (TE)" evidence="4">
    <location>
        <begin position="667"/>
        <end position="908"/>
    </location>
</feature>
<dbReference type="RefSeq" id="XP_003842646.1">
    <property type="nucleotide sequence ID" value="XM_003842598.1"/>
</dbReference>
<dbReference type="eggNOG" id="KOG1178">
    <property type="taxonomic scope" value="Eukaryota"/>
</dbReference>
<dbReference type="Pfam" id="PF07993">
    <property type="entry name" value="NAD_binding_4"/>
    <property type="match status" value="1"/>
</dbReference>
<dbReference type="eggNOG" id="KOG1179">
    <property type="taxonomic scope" value="Eukaryota"/>
</dbReference>
<dbReference type="PROSITE" id="PS00455">
    <property type="entry name" value="AMP_BINDING"/>
    <property type="match status" value="1"/>
</dbReference>
<organism evidence="5 6">
    <name type="scientific">Leptosphaeria maculans (strain JN3 / isolate v23.1.3 / race Av1-4-5-6-7-8)</name>
    <name type="common">Blackleg fungus</name>
    <name type="synonym">Phoma lingam</name>
    <dbReference type="NCBI Taxonomy" id="985895"/>
    <lineage>
        <taxon>Eukaryota</taxon>
        <taxon>Fungi</taxon>
        <taxon>Dikarya</taxon>
        <taxon>Ascomycota</taxon>
        <taxon>Pezizomycotina</taxon>
        <taxon>Dothideomycetes</taxon>
        <taxon>Pleosporomycetidae</taxon>
        <taxon>Pleosporales</taxon>
        <taxon>Pleosporineae</taxon>
        <taxon>Leptosphaeriaceae</taxon>
        <taxon>Plenodomus</taxon>
        <taxon>Plenodomus lingam/Leptosphaeria maculans species complex</taxon>
    </lineage>
</organism>
<dbReference type="SUPFAM" id="SSF56801">
    <property type="entry name" value="Acetyl-CoA synthetase-like"/>
    <property type="match status" value="1"/>
</dbReference>
<dbReference type="AlphaFoldDB" id="E5A6C2"/>
<name>E5A6C2_LEPMJ</name>
<dbReference type="InterPro" id="IPR042099">
    <property type="entry name" value="ANL_N_sf"/>
</dbReference>
<dbReference type="GeneID" id="13282540"/>
<evidence type="ECO:0000259" key="3">
    <source>
        <dbReference type="Pfam" id="PF00501"/>
    </source>
</evidence>
<dbReference type="Gene3D" id="1.10.1200.10">
    <property type="entry name" value="ACP-like"/>
    <property type="match status" value="1"/>
</dbReference>
<dbReference type="HOGENOM" id="CLU_002220_2_1_1"/>
<reference evidence="6" key="1">
    <citation type="journal article" date="2011" name="Nat. Commun.">
        <title>Effector diversification within compartments of the Leptosphaeria maculans genome affected by Repeat-Induced Point mutations.</title>
        <authorList>
            <person name="Rouxel T."/>
            <person name="Grandaubert J."/>
            <person name="Hane J.K."/>
            <person name="Hoede C."/>
            <person name="van de Wouw A.P."/>
            <person name="Couloux A."/>
            <person name="Dominguez V."/>
            <person name="Anthouard V."/>
            <person name="Bally P."/>
            <person name="Bourras S."/>
            <person name="Cozijnsen A.J."/>
            <person name="Ciuffetti L.M."/>
            <person name="Degrave A."/>
            <person name="Dilmaghani A."/>
            <person name="Duret L."/>
            <person name="Fudal I."/>
            <person name="Goodwin S.B."/>
            <person name="Gout L."/>
            <person name="Glaser N."/>
            <person name="Linglin J."/>
            <person name="Kema G.H.J."/>
            <person name="Lapalu N."/>
            <person name="Lawrence C.B."/>
            <person name="May K."/>
            <person name="Meyer M."/>
            <person name="Ollivier B."/>
            <person name="Poulain J."/>
            <person name="Schoch C.L."/>
            <person name="Simon A."/>
            <person name="Spatafora J.W."/>
            <person name="Stachowiak A."/>
            <person name="Turgeon B.G."/>
            <person name="Tyler B.M."/>
            <person name="Vincent D."/>
            <person name="Weissenbach J."/>
            <person name="Amselem J."/>
            <person name="Quesneville H."/>
            <person name="Oliver R.P."/>
            <person name="Wincker P."/>
            <person name="Balesdent M.-H."/>
            <person name="Howlett B.J."/>
        </authorList>
    </citation>
    <scope>NUCLEOTIDE SEQUENCE [LARGE SCALE GENOMIC DNA]</scope>
    <source>
        <strain evidence="6">JN3 / isolate v23.1.3 / race Av1-4-5-6-7-8</strain>
    </source>
</reference>
<dbReference type="InterPro" id="IPR013120">
    <property type="entry name" value="FAR_NAD-bd"/>
</dbReference>
<dbReference type="Proteomes" id="UP000002668">
    <property type="component" value="Genome"/>
</dbReference>
<evidence type="ECO:0000313" key="6">
    <source>
        <dbReference type="Proteomes" id="UP000002668"/>
    </source>
</evidence>
<evidence type="ECO:0000256" key="1">
    <source>
        <dbReference type="ARBA" id="ARBA00022450"/>
    </source>
</evidence>
<sequence>MSQTVTLTRKLAVTANDDEIYTIDELIKRRAEELGDATLIGYPKEDTVADYEEYSARTLDRYADAAAELLQRQGVKPVDSSLDQAPVVGIIAQSGLHVIITTLGLSRLGYAVLLLSTRLASPAISRLLSLANCSTLLTTSSFHPVLSEVQKERAVEILDLLAHSDYCNFEAPRFVRTYDPVKERRKHSIIIHSSGSTGLPKPIFLTHMSCIAAFQANLDRRALITSPFFHSHCFYETFRSIYSGKPIYYCNYALPLTKRSVVEMLERAKPDLFHCVPYVLKLLAESEDGIAALAKVDFVIFAGSACPDDLGDKLVRAGVNLNANYGATETSRLMTSARPAGDLDWNYLRILPQVQQWVLMDEIAPKIYECVALDGLRSKSTINSDDPPRSFRTRDLFTPHPTRPGLWKYVSRLDDRFTLVNGEKVLPVPIEGRIRQEPTVKEAIVFGDGKTVPGVLIVKDERAAHIPDDQFLQDIWPAVMDANSRAESFSQIPKELVVILPANTVYPATDKGTFIRGLTYTQFKSEIENAYSKFETEEEGGALALDGPELEAHLMQRFQEHTGVALESVESDFFASGIDSLQCIKMWNLIKKEIDLGGRQAQLGQNILYETGNVRTLAAHLVSLRTGSTDVAKDQRRIMSDLIEKYSTFPVFQPTSGKKAEGEVVLLTGATGGLGAHLLAQLVARPNVSAVWNLVRASSEETAHQRVMESIQKRGITIPSEQQHKIIALPADLSQPDFGLSADKVSALRSSLTAAIHSAWAVNFNISVSSFEAQHIKAVHNLISFCQSTIAQEPARFFFCSSVSAAAGTPRPGTVAEKIVVDPAHVQGTGYAQSKFVAEHITCNAMKNAGAASRVLRVGQLIGDTTVGEWNTTEGIPLMIQTAVTLGALPALDEEMSWLPVDVAASIILDVALAEQGSSPDPELVHHVLNPRRFHWTREMLPALREAGLKFDVLPTDQWMDRLRTSDQDPVRNPPIKLLDWFESKYGRTSSPAKQGVLEYLTKETEARSASLRAVPDVTDRKFVRMIVERLMAHWGGA</sequence>
<dbReference type="STRING" id="985895.E5A6C2"/>
<dbReference type="SUPFAM" id="SSF47336">
    <property type="entry name" value="ACP-like"/>
    <property type="match status" value="1"/>
</dbReference>
<keyword evidence="1" id="KW-0596">Phosphopantetheine</keyword>
<evidence type="ECO:0000259" key="4">
    <source>
        <dbReference type="Pfam" id="PF07993"/>
    </source>
</evidence>
<dbReference type="InterPro" id="IPR000873">
    <property type="entry name" value="AMP-dep_synth/lig_dom"/>
</dbReference>
<dbReference type="Pfam" id="PF23562">
    <property type="entry name" value="AMP-binding_C_3"/>
    <property type="match status" value="1"/>
</dbReference>
<dbReference type="InterPro" id="IPR051414">
    <property type="entry name" value="Adenylate-forming_Reductase"/>
</dbReference>
<gene>
    <name evidence="5" type="ORF">LEMA_P084060.1</name>
</gene>
<dbReference type="PANTHER" id="PTHR43439">
    <property type="entry name" value="PHENYLACETATE-COENZYME A LIGASE"/>
    <property type="match status" value="1"/>
</dbReference>
<dbReference type="OrthoDB" id="429813at2759"/>
<dbReference type="InParanoid" id="E5A6C2"/>
<dbReference type="InterPro" id="IPR020845">
    <property type="entry name" value="AMP-binding_CS"/>
</dbReference>
<dbReference type="Gene3D" id="3.40.50.12780">
    <property type="entry name" value="N-terminal domain of ligase-like"/>
    <property type="match status" value="1"/>
</dbReference>